<dbReference type="Pfam" id="PF14106">
    <property type="entry name" value="DUF4279"/>
    <property type="match status" value="1"/>
</dbReference>
<accession>A0ABY6DLX2</accession>
<protein>
    <submittedName>
        <fullName evidence="1">DUF4279 domain-containing protein</fullName>
    </submittedName>
</protein>
<dbReference type="RefSeq" id="WP_263124748.1">
    <property type="nucleotide sequence ID" value="NZ_CP106753.1"/>
</dbReference>
<evidence type="ECO:0000313" key="2">
    <source>
        <dbReference type="Proteomes" id="UP001061302"/>
    </source>
</evidence>
<dbReference type="EMBL" id="CP106753">
    <property type="protein sequence ID" value="UXY15342.1"/>
    <property type="molecule type" value="Genomic_DNA"/>
</dbReference>
<proteinExistence type="predicted"/>
<organism evidence="1 2">
    <name type="scientific">Chitiniphilus purpureus</name>
    <dbReference type="NCBI Taxonomy" id="2981137"/>
    <lineage>
        <taxon>Bacteria</taxon>
        <taxon>Pseudomonadati</taxon>
        <taxon>Pseudomonadota</taxon>
        <taxon>Betaproteobacteria</taxon>
        <taxon>Neisseriales</taxon>
        <taxon>Chitinibacteraceae</taxon>
        <taxon>Chitiniphilus</taxon>
    </lineage>
</organism>
<name>A0ABY6DLX2_9NEIS</name>
<reference evidence="1" key="1">
    <citation type="submission" date="2022-10" db="EMBL/GenBank/DDBJ databases">
        <title>Chitiniphilus purpureus sp. nov., a novel chitin-degrading bacterium isolated from crawfish pond sediment.</title>
        <authorList>
            <person name="Li K."/>
        </authorList>
    </citation>
    <scope>NUCLEOTIDE SEQUENCE</scope>
    <source>
        <strain evidence="1">CD1</strain>
    </source>
</reference>
<sequence>MDLIKIDFQLLGTDISPSEISKITGIIPSVALMRGERNKARDLPRQNIWSVQSQIESDEVSDHWRGLQDRLHGNQDVIRQIAETGIARLSIIIKGGIRVPSIQIPVEMSAFAGYVGAVIDIDQLQA</sequence>
<dbReference type="InterPro" id="IPR025459">
    <property type="entry name" value="DUF4279"/>
</dbReference>
<gene>
    <name evidence="1" type="ORF">N8I74_18835</name>
</gene>
<dbReference type="Proteomes" id="UP001061302">
    <property type="component" value="Chromosome"/>
</dbReference>
<keyword evidence="2" id="KW-1185">Reference proteome</keyword>
<evidence type="ECO:0000313" key="1">
    <source>
        <dbReference type="EMBL" id="UXY15342.1"/>
    </source>
</evidence>